<protein>
    <submittedName>
        <fullName evidence="10">Uncharacterized protein</fullName>
    </submittedName>
</protein>
<accession>A0A815H1E5</accession>
<dbReference type="SMART" id="SM00181">
    <property type="entry name" value="EGF"/>
    <property type="match status" value="3"/>
</dbReference>
<keyword evidence="4 7" id="KW-0472">Membrane</keyword>
<dbReference type="SUPFAM" id="SSF57196">
    <property type="entry name" value="EGF/Laminin"/>
    <property type="match status" value="3"/>
</dbReference>
<evidence type="ECO:0000256" key="7">
    <source>
        <dbReference type="SAM" id="Phobius"/>
    </source>
</evidence>
<name>A0A815H1E5_9BILA</name>
<dbReference type="InterPro" id="IPR000742">
    <property type="entry name" value="EGF"/>
</dbReference>
<dbReference type="PANTHER" id="PTHR24044">
    <property type="entry name" value="NOTCH LIGAND FAMILY MEMBER"/>
    <property type="match status" value="1"/>
</dbReference>
<feature type="transmembrane region" description="Helical" evidence="7">
    <location>
        <begin position="1022"/>
        <end position="1045"/>
    </location>
</feature>
<dbReference type="AlphaFoldDB" id="A0A815H1E5"/>
<dbReference type="PROSITE" id="PS01186">
    <property type="entry name" value="EGF_2"/>
    <property type="match status" value="1"/>
</dbReference>
<feature type="disulfide bond" evidence="6">
    <location>
        <begin position="687"/>
        <end position="704"/>
    </location>
</feature>
<dbReference type="PROSITE" id="PS00022">
    <property type="entry name" value="EGF_1"/>
    <property type="match status" value="2"/>
</dbReference>
<dbReference type="PROSITE" id="PS50026">
    <property type="entry name" value="EGF_3"/>
    <property type="match status" value="2"/>
</dbReference>
<feature type="domain" description="EGF-like" evidence="8">
    <location>
        <begin position="753"/>
        <end position="794"/>
    </location>
</feature>
<comment type="caution">
    <text evidence="6">Lacks conserved residue(s) required for the propagation of feature annotation.</text>
</comment>
<dbReference type="EMBL" id="CAJNOT010002861">
    <property type="protein sequence ID" value="CAF1348049.1"/>
    <property type="molecule type" value="Genomic_DNA"/>
</dbReference>
<feature type="transmembrane region" description="Helical" evidence="7">
    <location>
        <begin position="1057"/>
        <end position="1082"/>
    </location>
</feature>
<gene>
    <name evidence="10" type="ORF">ZHD862_LOCUS30407</name>
</gene>
<dbReference type="InterPro" id="IPR036055">
    <property type="entry name" value="LDL_receptor-like_sf"/>
</dbReference>
<dbReference type="Gene3D" id="4.10.400.10">
    <property type="entry name" value="Low-density Lipoprotein Receptor"/>
    <property type="match status" value="1"/>
</dbReference>
<keyword evidence="3 7" id="KW-1133">Transmembrane helix</keyword>
<feature type="disulfide bond" evidence="6">
    <location>
        <begin position="706"/>
        <end position="715"/>
    </location>
</feature>
<dbReference type="PROSITE" id="PS50262">
    <property type="entry name" value="G_PROTEIN_RECEP_F1_2"/>
    <property type="match status" value="1"/>
</dbReference>
<keyword evidence="6" id="KW-0245">EGF-like domain</keyword>
<dbReference type="Pfam" id="PF00001">
    <property type="entry name" value="7tm_1"/>
    <property type="match status" value="1"/>
</dbReference>
<evidence type="ECO:0000256" key="2">
    <source>
        <dbReference type="ARBA" id="ARBA00022692"/>
    </source>
</evidence>
<dbReference type="PANTHER" id="PTHR24044:SF420">
    <property type="entry name" value="DELTA AND NOTCH-LIKE EPIDERMAL GROWTH FACTOR-RELATED RECEPTOR ISOFORM X1"/>
    <property type="match status" value="1"/>
</dbReference>
<evidence type="ECO:0000256" key="6">
    <source>
        <dbReference type="PROSITE-ProRule" id="PRU00076"/>
    </source>
</evidence>
<evidence type="ECO:0000256" key="3">
    <source>
        <dbReference type="ARBA" id="ARBA00022989"/>
    </source>
</evidence>
<evidence type="ECO:0000256" key="4">
    <source>
        <dbReference type="ARBA" id="ARBA00023136"/>
    </source>
</evidence>
<dbReference type="PRINTS" id="PR00261">
    <property type="entry name" value="LDLRECEPTOR"/>
</dbReference>
<feature type="transmembrane region" description="Helical" evidence="7">
    <location>
        <begin position="1196"/>
        <end position="1218"/>
    </location>
</feature>
<evidence type="ECO:0000256" key="1">
    <source>
        <dbReference type="ARBA" id="ARBA00004370"/>
    </source>
</evidence>
<proteinExistence type="predicted"/>
<dbReference type="Gene3D" id="1.20.1070.10">
    <property type="entry name" value="Rhodopsin 7-helix transmembrane proteins"/>
    <property type="match status" value="1"/>
</dbReference>
<dbReference type="InterPro" id="IPR002172">
    <property type="entry name" value="LDrepeatLR_classA_rpt"/>
</dbReference>
<feature type="disulfide bond" evidence="6">
    <location>
        <begin position="784"/>
        <end position="793"/>
    </location>
</feature>
<feature type="transmembrane region" description="Helical" evidence="7">
    <location>
        <begin position="1094"/>
        <end position="1121"/>
    </location>
</feature>
<dbReference type="InterPro" id="IPR000276">
    <property type="entry name" value="GPCR_Rhodpsn"/>
</dbReference>
<dbReference type="SMART" id="SM00192">
    <property type="entry name" value="LDLa"/>
    <property type="match status" value="4"/>
</dbReference>
<dbReference type="PROSITE" id="PS50068">
    <property type="entry name" value="LDLRA_2"/>
    <property type="match status" value="1"/>
</dbReference>
<dbReference type="GO" id="GO:0016020">
    <property type="term" value="C:membrane"/>
    <property type="evidence" value="ECO:0007669"/>
    <property type="project" value="UniProtKB-SubCell"/>
</dbReference>
<comment type="subcellular location">
    <subcellularLocation>
        <location evidence="1">Membrane</location>
    </subcellularLocation>
</comment>
<feature type="transmembrane region" description="Helical" evidence="7">
    <location>
        <begin position="1244"/>
        <end position="1264"/>
    </location>
</feature>
<feature type="domain" description="EGF-like" evidence="8">
    <location>
        <begin position="678"/>
        <end position="716"/>
    </location>
</feature>
<organism evidence="10 11">
    <name type="scientific">Rotaria sordida</name>
    <dbReference type="NCBI Taxonomy" id="392033"/>
    <lineage>
        <taxon>Eukaryota</taxon>
        <taxon>Metazoa</taxon>
        <taxon>Spiralia</taxon>
        <taxon>Gnathifera</taxon>
        <taxon>Rotifera</taxon>
        <taxon>Eurotatoria</taxon>
        <taxon>Bdelloidea</taxon>
        <taxon>Philodinida</taxon>
        <taxon>Philodinidae</taxon>
        <taxon>Rotaria</taxon>
    </lineage>
</organism>
<evidence type="ECO:0000313" key="10">
    <source>
        <dbReference type="EMBL" id="CAF1348049.1"/>
    </source>
</evidence>
<feature type="non-terminal residue" evidence="10">
    <location>
        <position position="1"/>
    </location>
</feature>
<evidence type="ECO:0000313" key="11">
    <source>
        <dbReference type="Proteomes" id="UP000663864"/>
    </source>
</evidence>
<evidence type="ECO:0000256" key="5">
    <source>
        <dbReference type="ARBA" id="ARBA00023157"/>
    </source>
</evidence>
<dbReference type="SUPFAM" id="SSF81321">
    <property type="entry name" value="Family A G protein-coupled receptor-like"/>
    <property type="match status" value="1"/>
</dbReference>
<sequence>MNQPNLHNNSIFDWVDCLYYNVYDSIIDERLRQSQPYQCELILYCMQDQNALTRAIPSTRQGKPYTFYQLHRNNITSEELYSWSTFIDVVEDYEIYLNSKIKTSEISQSVFYNCSLGWFGRTCQYTFIKGLSFVRPTFIDFVTQVFDVKRTASELLYPNPSDHTIYSCYTHIKCERDLPEICLDWREICDGKVDCVNGGQDEMFCAELEISDCAENEYRCHYGGQCIPKEMFHDDEFNSDCLDGTDEPEPFFDSICVGDPSFHCEERSCRYSLCEVNSTEKTQIQVPPFSYLCDRFVDIDAIDNETDETHCENWLCDNVYTRCDGVWNCLNGIDESNCKGSPCPSYTHPCLLPANNTMICLPLSKVNDNHIDCRGATDERWFCQQLYPSYTTSRYKCWNDSKCINTRHLCNLEPDHPYGRDQFIDCDLHEDDEQFCPTHYTPYSICEPEYSDDRTIKEKILCDLAEKYPRGSDRLYREDLHLKLTYSGYYPTDLSDKKEITFDMSQNSSIKLIQFNKPALPEIDFETAWFCNRGIPIMVSSQRYSMCLCPPSYYGNRCQYQNQRVSLTLQFHTIHSPFMWRTIVFQFFIMLVDEENTIQSYEQITYSPIRDCNIKYNIYLLFKDRPKNQSKTYNVRIDAYIMNNLTYHGSWYLSIPFPFLPVNRLASIVTIPLRAQQIQNDCDENICGKHGRCIYYFSSNNFFCQCDTNWKGRWCHLKRHSDDKCRCSPNSLCIEPGICLCTLNRFGSRCYLTRSSCKLNSCSNRGLCLSDDQRISESNFTCICNEGYWGKECEKISTFVDIFFSNIPIPQAIYAHLIRAYENNTAAHQRITTFTKIPLDRNFVTLKISSLFNILFIEFDKAYYLAVIQEEILFRNYIRTEINPSRQCLSIDKLLNSLELTLSILHRVKYYHRICQNHQQFSCFYDDIYMCLCNLERQANCFSFDHNMTYDCAGRFYCENHAQCYQDHPTCPKQLLCACPDCFYGAQCQFSTKDSSFSMDIILAYHIRPHVSFADQSFPVKVSLAITSVIVCLGLINGICSVMTFANKRFYQVGCGIYLIANSTVSFFPIIMIAFKLTSLILTQTFAIKNRTYILISCILIDFLLDTTLNIGNWLNACVAIERAINICRGVKFNKNRSKKIAKWTIVILILFIILTALHKPFYRELINDEDQYDRRTLCVVTYSPWIKQYDITINIIHLFTPFIINIISAFVIIIIAARKRSSAQTHLTRKQHLKKQLDEHKHLLISPIILVLLALPRLILVLFSGCMKS</sequence>
<keyword evidence="2 7" id="KW-0812">Transmembrane</keyword>
<dbReference type="GO" id="GO:0004930">
    <property type="term" value="F:G protein-coupled receptor activity"/>
    <property type="evidence" value="ECO:0007669"/>
    <property type="project" value="InterPro"/>
</dbReference>
<evidence type="ECO:0000259" key="9">
    <source>
        <dbReference type="PROSITE" id="PS50262"/>
    </source>
</evidence>
<dbReference type="Gene3D" id="2.10.25.10">
    <property type="entry name" value="Laminin"/>
    <property type="match status" value="2"/>
</dbReference>
<dbReference type="Proteomes" id="UP000663864">
    <property type="component" value="Unassembled WGS sequence"/>
</dbReference>
<comment type="caution">
    <text evidence="10">The sequence shown here is derived from an EMBL/GenBank/DDBJ whole genome shotgun (WGS) entry which is preliminary data.</text>
</comment>
<feature type="domain" description="G-protein coupled receptors family 1 profile" evidence="9">
    <location>
        <begin position="1036"/>
        <end position="1270"/>
    </location>
</feature>
<dbReference type="InterPro" id="IPR017452">
    <property type="entry name" value="GPCR_Rhodpsn_7TM"/>
</dbReference>
<feature type="transmembrane region" description="Helical" evidence="7">
    <location>
        <begin position="1141"/>
        <end position="1159"/>
    </location>
</feature>
<dbReference type="InterPro" id="IPR050906">
    <property type="entry name" value="Notch_signaling"/>
</dbReference>
<evidence type="ECO:0000259" key="8">
    <source>
        <dbReference type="PROSITE" id="PS50026"/>
    </source>
</evidence>
<reference evidence="10" key="1">
    <citation type="submission" date="2021-02" db="EMBL/GenBank/DDBJ databases">
        <authorList>
            <person name="Nowell W R."/>
        </authorList>
    </citation>
    <scope>NUCLEOTIDE SEQUENCE</scope>
</reference>
<keyword evidence="5 6" id="KW-1015">Disulfide bond</keyword>
<dbReference type="GO" id="GO:0005112">
    <property type="term" value="F:Notch binding"/>
    <property type="evidence" value="ECO:0007669"/>
    <property type="project" value="TreeGrafter"/>
</dbReference>